<evidence type="ECO:0000313" key="3">
    <source>
        <dbReference type="Proteomes" id="UP000029120"/>
    </source>
</evidence>
<evidence type="ECO:0000313" key="2">
    <source>
        <dbReference type="EMBL" id="KFK33810.1"/>
    </source>
</evidence>
<dbReference type="eggNOG" id="KOG1205">
    <property type="taxonomic scope" value="Eukaryota"/>
</dbReference>
<evidence type="ECO:0000256" key="1">
    <source>
        <dbReference type="SAM" id="Phobius"/>
    </source>
</evidence>
<keyword evidence="1" id="KW-1133">Transmembrane helix</keyword>
<keyword evidence="3" id="KW-1185">Reference proteome</keyword>
<accession>A0A087GVA8</accession>
<feature type="transmembrane region" description="Helical" evidence="1">
    <location>
        <begin position="38"/>
        <end position="62"/>
    </location>
</feature>
<dbReference type="AlphaFoldDB" id="A0A087GVA8"/>
<name>A0A087GVA8_ARAAL</name>
<protein>
    <submittedName>
        <fullName evidence="2">Uncharacterized protein</fullName>
    </submittedName>
</protein>
<keyword evidence="1" id="KW-0472">Membrane</keyword>
<proteinExistence type="predicted"/>
<gene>
    <name evidence="2" type="ordered locus">AALP_Aa5g063000</name>
</gene>
<dbReference type="Proteomes" id="UP000029120">
    <property type="component" value="Chromosome 5"/>
</dbReference>
<dbReference type="Gramene" id="KFK33810">
    <property type="protein sequence ID" value="KFK33810"/>
    <property type="gene ID" value="AALP_AA5G063000"/>
</dbReference>
<dbReference type="EMBL" id="CM002873">
    <property type="protein sequence ID" value="KFK33810.1"/>
    <property type="molecule type" value="Genomic_DNA"/>
</dbReference>
<dbReference type="OrthoDB" id="47007at2759"/>
<keyword evidence="1" id="KW-0812">Transmembrane</keyword>
<organism evidence="2 3">
    <name type="scientific">Arabis alpina</name>
    <name type="common">Alpine rock-cress</name>
    <dbReference type="NCBI Taxonomy" id="50452"/>
    <lineage>
        <taxon>Eukaryota</taxon>
        <taxon>Viridiplantae</taxon>
        <taxon>Streptophyta</taxon>
        <taxon>Embryophyta</taxon>
        <taxon>Tracheophyta</taxon>
        <taxon>Spermatophyta</taxon>
        <taxon>Magnoliopsida</taxon>
        <taxon>eudicotyledons</taxon>
        <taxon>Gunneridae</taxon>
        <taxon>Pentapetalae</taxon>
        <taxon>rosids</taxon>
        <taxon>malvids</taxon>
        <taxon>Brassicales</taxon>
        <taxon>Brassicaceae</taxon>
        <taxon>Arabideae</taxon>
        <taxon>Arabis</taxon>
    </lineage>
</organism>
<reference evidence="3" key="1">
    <citation type="journal article" date="2015" name="Nat. Plants">
        <title>Genome expansion of Arabis alpina linked with retrotransposition and reduced symmetric DNA methylation.</title>
        <authorList>
            <person name="Willing E.M."/>
            <person name="Rawat V."/>
            <person name="Mandakova T."/>
            <person name="Maumus F."/>
            <person name="James G.V."/>
            <person name="Nordstroem K.J."/>
            <person name="Becker C."/>
            <person name="Warthmann N."/>
            <person name="Chica C."/>
            <person name="Szarzynska B."/>
            <person name="Zytnicki M."/>
            <person name="Albani M.C."/>
            <person name="Kiefer C."/>
            <person name="Bergonzi S."/>
            <person name="Castaings L."/>
            <person name="Mateos J.L."/>
            <person name="Berns M.C."/>
            <person name="Bujdoso N."/>
            <person name="Piofczyk T."/>
            <person name="de Lorenzo L."/>
            <person name="Barrero-Sicilia C."/>
            <person name="Mateos I."/>
            <person name="Piednoel M."/>
            <person name="Hagmann J."/>
            <person name="Chen-Min-Tao R."/>
            <person name="Iglesias-Fernandez R."/>
            <person name="Schuster S.C."/>
            <person name="Alonso-Blanco C."/>
            <person name="Roudier F."/>
            <person name="Carbonero P."/>
            <person name="Paz-Ares J."/>
            <person name="Davis S.J."/>
            <person name="Pecinka A."/>
            <person name="Quesneville H."/>
            <person name="Colot V."/>
            <person name="Lysak M.A."/>
            <person name="Weigel D."/>
            <person name="Coupland G."/>
            <person name="Schneeberger K."/>
        </authorList>
    </citation>
    <scope>NUCLEOTIDE SEQUENCE [LARGE SCALE GENOMIC DNA]</scope>
    <source>
        <strain evidence="3">cv. Pajares</strain>
    </source>
</reference>
<sequence>MGKIFGSDCTLSEPVSECAKAIFQGVRRGESYIEEPSWIKWVFLVKSVCPEVIIFIFNYYCLHFIKPYYKRD</sequence>